<gene>
    <name evidence="1" type="ORF">CMUS01_05717</name>
</gene>
<comment type="caution">
    <text evidence="1">The sequence shown here is derived from an EMBL/GenBank/DDBJ whole genome shotgun (WGS) entry which is preliminary data.</text>
</comment>
<name>A0A8H6KQ02_9PEZI</name>
<dbReference type="AlphaFoldDB" id="A0A8H6KQ02"/>
<evidence type="ECO:0000313" key="1">
    <source>
        <dbReference type="EMBL" id="KAF6835629.1"/>
    </source>
</evidence>
<reference evidence="1" key="1">
    <citation type="journal article" date="2020" name="Phytopathology">
        <title>Genome Sequence Resources of Colletotrichum truncatum, C. plurivorum, C. musicola, and C. sojae: Four Species Pathogenic to Soybean (Glycine max).</title>
        <authorList>
            <person name="Rogerio F."/>
            <person name="Boufleur T.R."/>
            <person name="Ciampi-Guillardi M."/>
            <person name="Sukno S.A."/>
            <person name="Thon M.R."/>
            <person name="Massola Junior N.S."/>
            <person name="Baroncelli R."/>
        </authorList>
    </citation>
    <scope>NUCLEOTIDE SEQUENCE</scope>
    <source>
        <strain evidence="1">LFN0074</strain>
    </source>
</reference>
<organism evidence="1 2">
    <name type="scientific">Colletotrichum musicola</name>
    <dbReference type="NCBI Taxonomy" id="2175873"/>
    <lineage>
        <taxon>Eukaryota</taxon>
        <taxon>Fungi</taxon>
        <taxon>Dikarya</taxon>
        <taxon>Ascomycota</taxon>
        <taxon>Pezizomycotina</taxon>
        <taxon>Sordariomycetes</taxon>
        <taxon>Hypocreomycetidae</taxon>
        <taxon>Glomerellales</taxon>
        <taxon>Glomerellaceae</taxon>
        <taxon>Colletotrichum</taxon>
        <taxon>Colletotrichum orchidearum species complex</taxon>
    </lineage>
</organism>
<keyword evidence="2" id="KW-1185">Reference proteome</keyword>
<accession>A0A8H6KQ02</accession>
<dbReference type="OrthoDB" id="4813515at2759"/>
<sequence>MESNVTEKGTTLVNCCGRLDSHQDTIMDMGQKLAAATRQIHYLTSEIHQLNDEKEVTVSFKSGRRQ</sequence>
<dbReference type="EMBL" id="WIGM01000174">
    <property type="protein sequence ID" value="KAF6835629.1"/>
    <property type="molecule type" value="Genomic_DNA"/>
</dbReference>
<protein>
    <submittedName>
        <fullName evidence="1">Uncharacterized protein</fullName>
    </submittedName>
</protein>
<evidence type="ECO:0000313" key="2">
    <source>
        <dbReference type="Proteomes" id="UP000639643"/>
    </source>
</evidence>
<proteinExistence type="predicted"/>
<dbReference type="Proteomes" id="UP000639643">
    <property type="component" value="Unassembled WGS sequence"/>
</dbReference>